<gene>
    <name evidence="2" type="ORF">QCA50_011270</name>
</gene>
<comment type="caution">
    <text evidence="2">The sequence shown here is derived from an EMBL/GenBank/DDBJ whole genome shotgun (WGS) entry which is preliminary data.</text>
</comment>
<proteinExistence type="predicted"/>
<accession>A0AAW0G6V0</accession>
<dbReference type="Proteomes" id="UP001385951">
    <property type="component" value="Unassembled WGS sequence"/>
</dbReference>
<organism evidence="2 3">
    <name type="scientific">Cerrena zonata</name>
    <dbReference type="NCBI Taxonomy" id="2478898"/>
    <lineage>
        <taxon>Eukaryota</taxon>
        <taxon>Fungi</taxon>
        <taxon>Dikarya</taxon>
        <taxon>Basidiomycota</taxon>
        <taxon>Agaricomycotina</taxon>
        <taxon>Agaricomycetes</taxon>
        <taxon>Polyporales</taxon>
        <taxon>Cerrenaceae</taxon>
        <taxon>Cerrena</taxon>
    </lineage>
</organism>
<dbReference type="Gene3D" id="2.130.10.10">
    <property type="entry name" value="YVTN repeat-like/Quinoprotein amine dehydrogenase"/>
    <property type="match status" value="1"/>
</dbReference>
<dbReference type="SUPFAM" id="SSF75011">
    <property type="entry name" value="3-carboxy-cis,cis-mucoante lactonizing enzyme"/>
    <property type="match status" value="1"/>
</dbReference>
<feature type="signal peptide" evidence="1">
    <location>
        <begin position="1"/>
        <end position="28"/>
    </location>
</feature>
<name>A0AAW0G6V0_9APHY</name>
<dbReference type="InterPro" id="IPR015943">
    <property type="entry name" value="WD40/YVTN_repeat-like_dom_sf"/>
</dbReference>
<dbReference type="EMBL" id="JASBNA010000020">
    <property type="protein sequence ID" value="KAK7685407.1"/>
    <property type="molecule type" value="Genomic_DNA"/>
</dbReference>
<dbReference type="AlphaFoldDB" id="A0AAW0G6V0"/>
<evidence type="ECO:0000313" key="2">
    <source>
        <dbReference type="EMBL" id="KAK7685407.1"/>
    </source>
</evidence>
<evidence type="ECO:0000313" key="3">
    <source>
        <dbReference type="Proteomes" id="UP001385951"/>
    </source>
</evidence>
<keyword evidence="1" id="KW-0732">Signal</keyword>
<reference evidence="2 3" key="1">
    <citation type="submission" date="2022-09" db="EMBL/GenBank/DDBJ databases">
        <authorList>
            <person name="Palmer J.M."/>
        </authorList>
    </citation>
    <scope>NUCLEOTIDE SEQUENCE [LARGE SCALE GENOMIC DNA]</scope>
    <source>
        <strain evidence="2 3">DSM 7382</strain>
    </source>
</reference>
<protein>
    <submittedName>
        <fullName evidence="2">Uncharacterized protein</fullName>
    </submittedName>
</protein>
<evidence type="ECO:0000256" key="1">
    <source>
        <dbReference type="SAM" id="SignalP"/>
    </source>
</evidence>
<keyword evidence="3" id="KW-1185">Reference proteome</keyword>
<sequence length="427" mass="44718">MSTLFSHLRRKPIGLLSLLLQIPLLTLAAPSGHSIAVRLAVEEPRLIGALYFTTNDPSGNAIVAGQLQSNGSVIFSNITIYPTQGNGSHVKSTDPHSPDALRSQGAIAVSKSAQVLATVNAGSNTVSLFNISDPSAPWNISLINQPVGSFGGFPLSITFNKMGNLAYVLNGGATNGVTCYNVSKESGLIPIAGSDRKISNVSQTDPPTTAKGMPNQLVLTEDETKLFVSVSGVSEDDPGFITGWLIDADGLLSDVIPPMYPAAPGYSPSSFAEVPKTNALIVTDHTFGLEVFNLTAASDPNSCGPAIPGAMANTNVSRLSFSERTGNFHLIDSKNRDVIEITVNYTLNTTVMNSSRLCKSCTPLDSNIADLNGTEYLYVLDAKNTAVIAVQLLNPGNATVIGSYNASGLPTNSGNIQGLASFISRSS</sequence>
<feature type="chain" id="PRO_5043553010" evidence="1">
    <location>
        <begin position="29"/>
        <end position="427"/>
    </location>
</feature>